<evidence type="ECO:0000259" key="7">
    <source>
        <dbReference type="PROSITE" id="PS50178"/>
    </source>
</evidence>
<dbReference type="PANTHER" id="PTHR46280:SF2">
    <property type="entry name" value="PLECKSTRIN HOMOLOGY DOMAIN-CONTAINING FAMILY F MEMBER 1"/>
    <property type="match status" value="1"/>
</dbReference>
<dbReference type="SMART" id="SM00064">
    <property type="entry name" value="FYVE"/>
    <property type="match status" value="1"/>
</dbReference>
<dbReference type="Gene3D" id="2.30.29.30">
    <property type="entry name" value="Pleckstrin-homology domain (PH domain)/Phosphotyrosine-binding domain (PTB)"/>
    <property type="match status" value="1"/>
</dbReference>
<dbReference type="GO" id="GO:0007032">
    <property type="term" value="P:endosome organization"/>
    <property type="evidence" value="ECO:0007669"/>
    <property type="project" value="TreeGrafter"/>
</dbReference>
<proteinExistence type="predicted"/>
<dbReference type="PROSITE" id="PS50178">
    <property type="entry name" value="ZF_FYVE"/>
    <property type="match status" value="1"/>
</dbReference>
<dbReference type="GO" id="GO:0008270">
    <property type="term" value="F:zinc ion binding"/>
    <property type="evidence" value="ECO:0007669"/>
    <property type="project" value="UniProtKB-KW"/>
</dbReference>
<dbReference type="SMART" id="SM00233">
    <property type="entry name" value="PH"/>
    <property type="match status" value="1"/>
</dbReference>
<evidence type="ECO:0000313" key="8">
    <source>
        <dbReference type="Proteomes" id="UP000515150"/>
    </source>
</evidence>
<dbReference type="Pfam" id="PF01363">
    <property type="entry name" value="FYVE"/>
    <property type="match status" value="1"/>
</dbReference>
<dbReference type="InterPro" id="IPR037871">
    <property type="entry name" value="PH_Phafin"/>
</dbReference>
<keyword evidence="8" id="KW-1185">Reference proteome</keyword>
<evidence type="ECO:0000313" key="9">
    <source>
        <dbReference type="RefSeq" id="XP_029014592.1"/>
    </source>
</evidence>
<dbReference type="RefSeq" id="XP_029014592.1">
    <property type="nucleotide sequence ID" value="XM_029158759.3"/>
</dbReference>
<dbReference type="InterPro" id="IPR013083">
    <property type="entry name" value="Znf_RING/FYVE/PHD"/>
</dbReference>
<dbReference type="Pfam" id="PF00169">
    <property type="entry name" value="PH"/>
    <property type="match status" value="1"/>
</dbReference>
<evidence type="ECO:0000256" key="5">
    <source>
        <dbReference type="SAM" id="MobiDB-lite"/>
    </source>
</evidence>
<keyword evidence="1" id="KW-0479">Metal-binding</keyword>
<accession>A0A6P7N5L5</accession>
<dbReference type="Proteomes" id="UP000515150">
    <property type="component" value="Chromosome 8"/>
</dbReference>
<feature type="domain" description="PH" evidence="6">
    <location>
        <begin position="35"/>
        <end position="131"/>
    </location>
</feature>
<dbReference type="PANTHER" id="PTHR46280">
    <property type="entry name" value="PLECKSTRIN HOMOLOGY DOMAIN-CONTAINING FAMILY F MEMBER 2-RELATED"/>
    <property type="match status" value="1"/>
</dbReference>
<evidence type="ECO:0000256" key="2">
    <source>
        <dbReference type="ARBA" id="ARBA00022771"/>
    </source>
</evidence>
<dbReference type="OrthoDB" id="70570at2759"/>
<organism evidence="8 9">
    <name type="scientific">Betta splendens</name>
    <name type="common">Siamese fighting fish</name>
    <dbReference type="NCBI Taxonomy" id="158456"/>
    <lineage>
        <taxon>Eukaryota</taxon>
        <taxon>Metazoa</taxon>
        <taxon>Chordata</taxon>
        <taxon>Craniata</taxon>
        <taxon>Vertebrata</taxon>
        <taxon>Euteleostomi</taxon>
        <taxon>Actinopterygii</taxon>
        <taxon>Neopterygii</taxon>
        <taxon>Teleostei</taxon>
        <taxon>Neoteleostei</taxon>
        <taxon>Acanthomorphata</taxon>
        <taxon>Anabantaria</taxon>
        <taxon>Anabantiformes</taxon>
        <taxon>Anabantoidei</taxon>
        <taxon>Osphronemidae</taxon>
        <taxon>Betta</taxon>
    </lineage>
</organism>
<dbReference type="InterPro" id="IPR001849">
    <property type="entry name" value="PH_domain"/>
</dbReference>
<evidence type="ECO:0000256" key="3">
    <source>
        <dbReference type="ARBA" id="ARBA00022833"/>
    </source>
</evidence>
<name>A0A6P7N5L5_BETSP</name>
<protein>
    <submittedName>
        <fullName evidence="9">Pleckstrin homology domain-containing family F member 2-like</fullName>
    </submittedName>
</protein>
<evidence type="ECO:0000256" key="4">
    <source>
        <dbReference type="PROSITE-ProRule" id="PRU00091"/>
    </source>
</evidence>
<dbReference type="GO" id="GO:0035091">
    <property type="term" value="F:phosphatidylinositol binding"/>
    <property type="evidence" value="ECO:0007669"/>
    <property type="project" value="TreeGrafter"/>
</dbReference>
<dbReference type="InParanoid" id="A0A6P7N5L5"/>
<gene>
    <name evidence="9" type="primary">LOC114860278</name>
</gene>
<evidence type="ECO:0000256" key="1">
    <source>
        <dbReference type="ARBA" id="ARBA00022723"/>
    </source>
</evidence>
<dbReference type="PROSITE" id="PS50003">
    <property type="entry name" value="PH_DOMAIN"/>
    <property type="match status" value="1"/>
</dbReference>
<feature type="domain" description="FYVE-type" evidence="7">
    <location>
        <begin position="152"/>
        <end position="212"/>
    </location>
</feature>
<dbReference type="GO" id="GO:0008333">
    <property type="term" value="P:endosome to lysosome transport"/>
    <property type="evidence" value="ECO:0007669"/>
    <property type="project" value="TreeGrafter"/>
</dbReference>
<feature type="compositionally biased region" description="Acidic residues" evidence="5">
    <location>
        <begin position="228"/>
        <end position="247"/>
    </location>
</feature>
<dbReference type="GO" id="GO:0005769">
    <property type="term" value="C:early endosome"/>
    <property type="evidence" value="ECO:0007669"/>
    <property type="project" value="TreeGrafter"/>
</dbReference>
<keyword evidence="3" id="KW-0862">Zinc</keyword>
<dbReference type="CDD" id="cd01218">
    <property type="entry name" value="PH_Phafin2-like"/>
    <property type="match status" value="1"/>
</dbReference>
<dbReference type="Gene3D" id="3.30.40.10">
    <property type="entry name" value="Zinc/RING finger domain, C3HC4 (zinc finger)"/>
    <property type="match status" value="1"/>
</dbReference>
<reference evidence="9" key="1">
    <citation type="submission" date="2025-08" db="UniProtKB">
        <authorList>
            <consortium name="RefSeq"/>
        </authorList>
    </citation>
    <scope>IDENTIFICATION</scope>
</reference>
<dbReference type="InterPro" id="IPR011011">
    <property type="entry name" value="Znf_FYVE_PHD"/>
</dbReference>
<dbReference type="GeneID" id="114860278"/>
<dbReference type="AlphaFoldDB" id="A0A6P7N5L5"/>
<keyword evidence="2 4" id="KW-0863">Zinc-finger</keyword>
<feature type="region of interest" description="Disordered" evidence="5">
    <location>
        <begin position="215"/>
        <end position="255"/>
    </location>
</feature>
<sequence>MYDQLTFERENRERIQAVENSFRPSGRPLTRPGRFLMGEGCLLKQGRRRPEPRTFFLFNDMLMYGTKVLRGRWYKKQNIIPLEDVLLGDVEDSDELKNQWLIRTPRKSFFVSAESLEEKRAWMQHIEQCKADLLQSGGLQAGANFAVSWIPDQTSYKCMRCLKKFSVSRRRHHCRRCGFLVCNNCSRPRELIEHIHPTKRVRVCSLCHIRKEDSNPRLRGDSTGTNSSEDEDSAESSDEEEEEEEATMQDHVPSSWLDFRMGTWGHRTSFQPGDLNLRPVSSPT</sequence>
<dbReference type="SUPFAM" id="SSF57903">
    <property type="entry name" value="FYVE/PHD zinc finger"/>
    <property type="match status" value="1"/>
</dbReference>
<dbReference type="InterPro" id="IPR000306">
    <property type="entry name" value="Znf_FYVE"/>
</dbReference>
<dbReference type="KEGG" id="bspl:114860278"/>
<dbReference type="InterPro" id="IPR051765">
    <property type="entry name" value="PH_domain-containing_F"/>
</dbReference>
<dbReference type="SUPFAM" id="SSF50729">
    <property type="entry name" value="PH domain-like"/>
    <property type="match status" value="1"/>
</dbReference>
<dbReference type="InterPro" id="IPR011993">
    <property type="entry name" value="PH-like_dom_sf"/>
</dbReference>
<dbReference type="InterPro" id="IPR017455">
    <property type="entry name" value="Znf_FYVE-rel"/>
</dbReference>
<evidence type="ECO:0000259" key="6">
    <source>
        <dbReference type="PROSITE" id="PS50003"/>
    </source>
</evidence>